<organism evidence="14 15">
    <name type="scientific">Malassezia furfur</name>
    <name type="common">Pityriasis versicolor infection agent</name>
    <name type="synonym">Pityrosporum furfur</name>
    <dbReference type="NCBI Taxonomy" id="55194"/>
    <lineage>
        <taxon>Eukaryota</taxon>
        <taxon>Fungi</taxon>
        <taxon>Dikarya</taxon>
        <taxon>Basidiomycota</taxon>
        <taxon>Ustilaginomycotina</taxon>
        <taxon>Malasseziomycetes</taxon>
        <taxon>Malasseziales</taxon>
        <taxon>Malasseziaceae</taxon>
        <taxon>Malassezia</taxon>
    </lineage>
</organism>
<evidence type="ECO:0000313" key="15">
    <source>
        <dbReference type="Proteomes" id="UP000818624"/>
    </source>
</evidence>
<dbReference type="PROSITE" id="PS00039">
    <property type="entry name" value="DEAD_ATP_HELICASE"/>
    <property type="match status" value="1"/>
</dbReference>
<dbReference type="Pfam" id="PF00270">
    <property type="entry name" value="DEAD"/>
    <property type="match status" value="1"/>
</dbReference>
<comment type="catalytic activity">
    <reaction evidence="9">
        <text>ATP + H2O = ADP + phosphate + H(+)</text>
        <dbReference type="Rhea" id="RHEA:13065"/>
        <dbReference type="ChEBI" id="CHEBI:15377"/>
        <dbReference type="ChEBI" id="CHEBI:15378"/>
        <dbReference type="ChEBI" id="CHEBI:30616"/>
        <dbReference type="ChEBI" id="CHEBI:43474"/>
        <dbReference type="ChEBI" id="CHEBI:456216"/>
        <dbReference type="EC" id="3.6.4.13"/>
    </reaction>
</comment>
<evidence type="ECO:0000259" key="13">
    <source>
        <dbReference type="PROSITE" id="PS51195"/>
    </source>
</evidence>
<feature type="compositionally biased region" description="Acidic residues" evidence="10">
    <location>
        <begin position="143"/>
        <end position="173"/>
    </location>
</feature>
<dbReference type="SMART" id="SM00490">
    <property type="entry name" value="HELICc"/>
    <property type="match status" value="1"/>
</dbReference>
<evidence type="ECO:0000256" key="3">
    <source>
        <dbReference type="ARBA" id="ARBA00022741"/>
    </source>
</evidence>
<evidence type="ECO:0000256" key="4">
    <source>
        <dbReference type="ARBA" id="ARBA00022801"/>
    </source>
</evidence>
<feature type="region of interest" description="Disordered" evidence="10">
    <location>
        <begin position="713"/>
        <end position="737"/>
    </location>
</feature>
<evidence type="ECO:0000259" key="11">
    <source>
        <dbReference type="PROSITE" id="PS51192"/>
    </source>
</evidence>
<evidence type="ECO:0000313" key="14">
    <source>
        <dbReference type="EMBL" id="WFD45795.1"/>
    </source>
</evidence>
<evidence type="ECO:0000256" key="1">
    <source>
        <dbReference type="ARBA" id="ARBA00004604"/>
    </source>
</evidence>
<name>A0ABY8EL97_MALFU</name>
<accession>A0ABY8EL97</accession>
<dbReference type="InterPro" id="IPR000629">
    <property type="entry name" value="RNA-helicase_DEAD-box_CS"/>
</dbReference>
<gene>
    <name evidence="14" type="primary">MAK5</name>
    <name evidence="14" type="ORF">GLX27_000419</name>
</gene>
<dbReference type="InterPro" id="IPR027417">
    <property type="entry name" value="P-loop_NTPase"/>
</dbReference>
<feature type="domain" description="Helicase ATP-binding" evidence="11">
    <location>
        <begin position="280"/>
        <end position="473"/>
    </location>
</feature>
<comment type="function">
    <text evidence="9">RNA helicase.</text>
</comment>
<comment type="subcellular location">
    <subcellularLocation>
        <location evidence="1">Nucleus</location>
        <location evidence="1">Nucleolus</location>
    </subcellularLocation>
</comment>
<keyword evidence="2" id="KW-0698">rRNA processing</keyword>
<dbReference type="PANTHER" id="PTHR24031">
    <property type="entry name" value="RNA HELICASE"/>
    <property type="match status" value="1"/>
</dbReference>
<feature type="region of interest" description="Disordered" evidence="10">
    <location>
        <begin position="63"/>
        <end position="204"/>
    </location>
</feature>
<sequence>MGKRRAAAAPAPVRASAVPWKNVPLSSQAENVNETTDEGFDMLDMNDDDFMGLQAVEGYDVEYEPDASGLNKTVRIVEAKPKGKGKGKGKEKGKTAPRSSDAEDPAASKEQAAPKSKKAKTQATGAKPKPVQRAPPAPPSESDKDESADEEESDAADEELETADDDDGDDEPLDGDHADSDATASEPEEPAPRSAPLSAKARRAALHEAADLDMTAALGQARAQGLLLDDDTGDDGQERADAQLPGWSDFPLLAPIKRALHALSFATPTDVQAKTLPLSLGLEGPPRDVVGVAETGSGKTLAYGLPVLQYICQNTDVDSAPDRPLEALVLTPTRELALQVTQHLRAVSAAGGHFAHVATVCGGMSVQKQQRLLEQRGGAHIVVATPGRLWDVLKQDDAFARRVRQTRFLVIDEADRMVETGHFAEMDAILRMVQRTPGPLPANDAMQTLVFSATMAKALQQNVRKKQWRKKRRTAEPTNTLDDLLSRVDFRDAEPAVVELVPERRVAANLLEAKIECVNKEKDTYLYYLLMRYPGRTLVFLNSIDGVRRLTPILSALDLDVYPLHGQLQQQQRLRNLDRFRSDLRGRSKVLLATDVAARGIDVEGIDHVVHFQVPRTADAYVHRSGRTARAGHHGISVVLVEPNEQRMLQAIWKALQRTDALATLPIEYTLLDAIRTRLALAKEIDQLQHRHDKASHEDAWIRKLANEADLELESDSDAEEQRDRAHAKRPPSKSDARLAALRAELRAQLARPITPRGVSQKYLTSGVRPDVVQRLLRGDKEVLGIKRSTAHADLSAKNKRRRT</sequence>
<evidence type="ECO:0000256" key="10">
    <source>
        <dbReference type="SAM" id="MobiDB-lite"/>
    </source>
</evidence>
<dbReference type="PROSITE" id="PS51195">
    <property type="entry name" value="Q_MOTIF"/>
    <property type="match status" value="1"/>
</dbReference>
<keyword evidence="7 9" id="KW-0694">RNA-binding</keyword>
<dbReference type="EMBL" id="CP046234">
    <property type="protein sequence ID" value="WFD45795.1"/>
    <property type="molecule type" value="Genomic_DNA"/>
</dbReference>
<keyword evidence="3 9" id="KW-0547">Nucleotide-binding</keyword>
<keyword evidence="5 9" id="KW-0347">Helicase</keyword>
<feature type="domain" description="DEAD-box RNA helicase Q" evidence="13">
    <location>
        <begin position="245"/>
        <end position="273"/>
    </location>
</feature>
<reference evidence="14 15" key="1">
    <citation type="journal article" date="2020" name="Elife">
        <title>Loss of centromere function drives karyotype evolution in closely related Malassezia species.</title>
        <authorList>
            <person name="Sankaranarayanan S.R."/>
            <person name="Ianiri G."/>
            <person name="Coelho M.A."/>
            <person name="Reza M.H."/>
            <person name="Thimmappa B.C."/>
            <person name="Ganguly P."/>
            <person name="Vadnala R.N."/>
            <person name="Sun S."/>
            <person name="Siddharthan R."/>
            <person name="Tellgren-Roth C."/>
            <person name="Dawson T.L."/>
            <person name="Heitman J."/>
            <person name="Sanyal K."/>
        </authorList>
    </citation>
    <scope>NUCLEOTIDE SEQUENCE [LARGE SCALE GENOMIC DNA]</scope>
    <source>
        <strain evidence="14">CBS14141</strain>
    </source>
</reference>
<dbReference type="SUPFAM" id="SSF52540">
    <property type="entry name" value="P-loop containing nucleoside triphosphate hydrolases"/>
    <property type="match status" value="1"/>
</dbReference>
<dbReference type="GO" id="GO:0003724">
    <property type="term" value="F:RNA helicase activity"/>
    <property type="evidence" value="ECO:0007669"/>
    <property type="project" value="UniProtKB-EC"/>
</dbReference>
<dbReference type="CDD" id="cd18787">
    <property type="entry name" value="SF2_C_DEAD"/>
    <property type="match status" value="1"/>
</dbReference>
<evidence type="ECO:0000256" key="8">
    <source>
        <dbReference type="PROSITE-ProRule" id="PRU00552"/>
    </source>
</evidence>
<evidence type="ECO:0000256" key="2">
    <source>
        <dbReference type="ARBA" id="ARBA00022552"/>
    </source>
</evidence>
<dbReference type="InterPro" id="IPR011545">
    <property type="entry name" value="DEAD/DEAH_box_helicase_dom"/>
</dbReference>
<feature type="short sequence motif" description="Q motif" evidence="8">
    <location>
        <begin position="245"/>
        <end position="273"/>
    </location>
</feature>
<evidence type="ECO:0000256" key="5">
    <source>
        <dbReference type="ARBA" id="ARBA00022806"/>
    </source>
</evidence>
<dbReference type="Gene3D" id="3.40.50.300">
    <property type="entry name" value="P-loop containing nucleotide triphosphate hydrolases"/>
    <property type="match status" value="2"/>
</dbReference>
<dbReference type="InterPro" id="IPR014001">
    <property type="entry name" value="Helicase_ATP-bd"/>
</dbReference>
<evidence type="ECO:0000259" key="12">
    <source>
        <dbReference type="PROSITE" id="PS51194"/>
    </source>
</evidence>
<dbReference type="Pfam" id="PF00271">
    <property type="entry name" value="Helicase_C"/>
    <property type="match status" value="1"/>
</dbReference>
<evidence type="ECO:0000256" key="6">
    <source>
        <dbReference type="ARBA" id="ARBA00022840"/>
    </source>
</evidence>
<dbReference type="Proteomes" id="UP000818624">
    <property type="component" value="Chromosome 1"/>
</dbReference>
<keyword evidence="15" id="KW-1185">Reference proteome</keyword>
<feature type="domain" description="Helicase C-terminal" evidence="12">
    <location>
        <begin position="525"/>
        <end position="673"/>
    </location>
</feature>
<dbReference type="InterPro" id="IPR014014">
    <property type="entry name" value="RNA_helicase_DEAD_Q_motif"/>
</dbReference>
<dbReference type="EC" id="3.6.4.13" evidence="9"/>
<protein>
    <recommendedName>
        <fullName evidence="9">ATP-dependent RNA helicase</fullName>
        <ecNumber evidence="9">3.6.4.13</ecNumber>
    </recommendedName>
</protein>
<evidence type="ECO:0000256" key="7">
    <source>
        <dbReference type="ARBA" id="ARBA00022884"/>
    </source>
</evidence>
<dbReference type="InterPro" id="IPR001650">
    <property type="entry name" value="Helicase_C-like"/>
</dbReference>
<keyword evidence="4 9" id="KW-0378">Hydrolase</keyword>
<dbReference type="SMART" id="SM00487">
    <property type="entry name" value="DEXDc"/>
    <property type="match status" value="1"/>
</dbReference>
<comment type="similarity">
    <text evidence="9">Belongs to the DEAD box helicase family.</text>
</comment>
<comment type="domain">
    <text evidence="9">The Q motif is unique to and characteristic of the DEAD box family of RNA helicases and controls ATP binding and hydrolysis.</text>
</comment>
<dbReference type="PROSITE" id="PS51192">
    <property type="entry name" value="HELICASE_ATP_BIND_1"/>
    <property type="match status" value="1"/>
</dbReference>
<keyword evidence="6 9" id="KW-0067">ATP-binding</keyword>
<evidence type="ECO:0000256" key="9">
    <source>
        <dbReference type="RuleBase" id="RU365068"/>
    </source>
</evidence>
<dbReference type="GO" id="GO:0016787">
    <property type="term" value="F:hydrolase activity"/>
    <property type="evidence" value="ECO:0007669"/>
    <property type="project" value="UniProtKB-KW"/>
</dbReference>
<dbReference type="PROSITE" id="PS51194">
    <property type="entry name" value="HELICASE_CTER"/>
    <property type="match status" value="1"/>
</dbReference>
<proteinExistence type="inferred from homology"/>